<keyword evidence="1" id="KW-0808">Transferase</keyword>
<evidence type="ECO:0000313" key="5">
    <source>
        <dbReference type="Proteomes" id="UP000658656"/>
    </source>
</evidence>
<proteinExistence type="predicted"/>
<reference evidence="4" key="1">
    <citation type="journal article" date="2014" name="Int. J. Syst. Evol. Microbiol.">
        <title>Complete genome sequence of Corynebacterium casei LMG S-19264T (=DSM 44701T), isolated from a smear-ripened cheese.</title>
        <authorList>
            <consortium name="US DOE Joint Genome Institute (JGI-PGF)"/>
            <person name="Walter F."/>
            <person name="Albersmeier A."/>
            <person name="Kalinowski J."/>
            <person name="Ruckert C."/>
        </authorList>
    </citation>
    <scope>NUCLEOTIDE SEQUENCE</scope>
    <source>
        <strain evidence="4">CGMCC 4.7679</strain>
    </source>
</reference>
<gene>
    <name evidence="4" type="ORF">GCM10017566_50160</name>
</gene>
<dbReference type="AlphaFoldDB" id="A0A8H9ME88"/>
<dbReference type="GO" id="GO:0044550">
    <property type="term" value="P:secondary metabolite biosynthetic process"/>
    <property type="evidence" value="ECO:0007669"/>
    <property type="project" value="TreeGrafter"/>
</dbReference>
<organism evidence="4 5">
    <name type="scientific">Amycolatopsis bartoniae</name>
    <dbReference type="NCBI Taxonomy" id="941986"/>
    <lineage>
        <taxon>Bacteria</taxon>
        <taxon>Bacillati</taxon>
        <taxon>Actinomycetota</taxon>
        <taxon>Actinomycetes</taxon>
        <taxon>Pseudonocardiales</taxon>
        <taxon>Pseudonocardiaceae</taxon>
        <taxon>Amycolatopsis</taxon>
    </lineage>
</organism>
<keyword evidence="2" id="KW-0012">Acyltransferase</keyword>
<dbReference type="PANTHER" id="PTHR34069">
    <property type="entry name" value="3-OXOACYL-[ACYL-CARRIER-PROTEIN] SYNTHASE 3"/>
    <property type="match status" value="1"/>
</dbReference>
<evidence type="ECO:0000256" key="1">
    <source>
        <dbReference type="ARBA" id="ARBA00022679"/>
    </source>
</evidence>
<evidence type="ECO:0000259" key="3">
    <source>
        <dbReference type="Pfam" id="PF08541"/>
    </source>
</evidence>
<reference evidence="4" key="2">
    <citation type="submission" date="2020-09" db="EMBL/GenBank/DDBJ databases">
        <authorList>
            <person name="Sun Q."/>
            <person name="Zhou Y."/>
        </authorList>
    </citation>
    <scope>NUCLEOTIDE SEQUENCE</scope>
    <source>
        <strain evidence="4">CGMCC 4.7679</strain>
    </source>
</reference>
<dbReference type="RefSeq" id="WP_145933348.1">
    <property type="nucleotide sequence ID" value="NZ_BNAV01000008.1"/>
</dbReference>
<dbReference type="SUPFAM" id="SSF53901">
    <property type="entry name" value="Thiolase-like"/>
    <property type="match status" value="1"/>
</dbReference>
<evidence type="ECO:0000256" key="2">
    <source>
        <dbReference type="ARBA" id="ARBA00023315"/>
    </source>
</evidence>
<protein>
    <submittedName>
        <fullName evidence="4">3-oxoacyl-ACP synthase</fullName>
    </submittedName>
</protein>
<dbReference type="EMBL" id="BNAV01000008">
    <property type="protein sequence ID" value="GHF70350.1"/>
    <property type="molecule type" value="Genomic_DNA"/>
</dbReference>
<sequence>MAAQLCETGEEVSAGQPAREVQTTIEALAAYLPSRSTSLEEVAGPLGLTRAQVKVLQRVYGVRDMRLDPSQSLFDLILPAARAVTKDVADPGSVRYVLYAHATQEVTPSTTDAADVIRTSLGLHDAEAFAITQQNCAAGLAAIDAAGALLAADGDPDARALVVTGEKPFSKLNHDYHSLGSVMGEAASAMLIARGGKGDRVRSYVTRARGEFAAGILMDPETREVHNQAHDPEVCDVIRQAVAEAGLELGDIDRVVHYNSLMLEVSAELGLPRERFFAENLPKYSHCYASDVFVNYLTLRDSGRLRPGHHYLLVATGLGATYSAMVLTHLAGRDGE</sequence>
<accession>A0A8H9ME88</accession>
<dbReference type="InterPro" id="IPR016039">
    <property type="entry name" value="Thiolase-like"/>
</dbReference>
<dbReference type="Proteomes" id="UP000658656">
    <property type="component" value="Unassembled WGS sequence"/>
</dbReference>
<dbReference type="GO" id="GO:0016746">
    <property type="term" value="F:acyltransferase activity"/>
    <property type="evidence" value="ECO:0007669"/>
    <property type="project" value="UniProtKB-KW"/>
</dbReference>
<feature type="domain" description="Beta-ketoacyl-[acyl-carrier-protein] synthase III C-terminal" evidence="3">
    <location>
        <begin position="243"/>
        <end position="328"/>
    </location>
</feature>
<dbReference type="OrthoDB" id="2636646at2"/>
<keyword evidence="5" id="KW-1185">Reference proteome</keyword>
<dbReference type="Pfam" id="PF08541">
    <property type="entry name" value="ACP_syn_III_C"/>
    <property type="match status" value="1"/>
</dbReference>
<evidence type="ECO:0000313" key="4">
    <source>
        <dbReference type="EMBL" id="GHF70350.1"/>
    </source>
</evidence>
<dbReference type="PANTHER" id="PTHR34069:SF2">
    <property type="entry name" value="BETA-KETOACYL-[ACYL-CARRIER-PROTEIN] SYNTHASE III"/>
    <property type="match status" value="1"/>
</dbReference>
<dbReference type="InterPro" id="IPR013747">
    <property type="entry name" value="ACP_syn_III_C"/>
</dbReference>
<name>A0A8H9ME88_9PSEU</name>
<comment type="caution">
    <text evidence="4">The sequence shown here is derived from an EMBL/GenBank/DDBJ whole genome shotgun (WGS) entry which is preliminary data.</text>
</comment>
<dbReference type="Gene3D" id="3.40.47.10">
    <property type="match status" value="2"/>
</dbReference>